<dbReference type="EMBL" id="CAJVQB010008426">
    <property type="protein sequence ID" value="CAG8718725.1"/>
    <property type="molecule type" value="Genomic_DNA"/>
</dbReference>
<gene>
    <name evidence="1" type="ORF">GMARGA_LOCUS13337</name>
</gene>
<protein>
    <submittedName>
        <fullName evidence="1">653_t:CDS:1</fullName>
    </submittedName>
</protein>
<reference evidence="1 2" key="1">
    <citation type="submission" date="2021-06" db="EMBL/GenBank/DDBJ databases">
        <authorList>
            <person name="Kallberg Y."/>
            <person name="Tangrot J."/>
            <person name="Rosling A."/>
        </authorList>
    </citation>
    <scope>NUCLEOTIDE SEQUENCE [LARGE SCALE GENOMIC DNA]</scope>
    <source>
        <strain evidence="1 2">120-4 pot B 10/14</strain>
    </source>
</reference>
<sequence>MANWPLTNEYATKYIFLVKKTSLKPMLFKIKKRINNFEQIIQ</sequence>
<comment type="caution">
    <text evidence="1">The sequence shown here is derived from an EMBL/GenBank/DDBJ whole genome shotgun (WGS) entry which is preliminary data.</text>
</comment>
<proteinExistence type="predicted"/>
<feature type="non-terminal residue" evidence="1">
    <location>
        <position position="42"/>
    </location>
</feature>
<accession>A0ABN7V3U8</accession>
<organism evidence="1 2">
    <name type="scientific">Gigaspora margarita</name>
    <dbReference type="NCBI Taxonomy" id="4874"/>
    <lineage>
        <taxon>Eukaryota</taxon>
        <taxon>Fungi</taxon>
        <taxon>Fungi incertae sedis</taxon>
        <taxon>Mucoromycota</taxon>
        <taxon>Glomeromycotina</taxon>
        <taxon>Glomeromycetes</taxon>
        <taxon>Diversisporales</taxon>
        <taxon>Gigasporaceae</taxon>
        <taxon>Gigaspora</taxon>
    </lineage>
</organism>
<evidence type="ECO:0000313" key="1">
    <source>
        <dbReference type="EMBL" id="CAG8718725.1"/>
    </source>
</evidence>
<evidence type="ECO:0000313" key="2">
    <source>
        <dbReference type="Proteomes" id="UP000789901"/>
    </source>
</evidence>
<keyword evidence="2" id="KW-1185">Reference proteome</keyword>
<name>A0ABN7V3U8_GIGMA</name>
<dbReference type="Proteomes" id="UP000789901">
    <property type="component" value="Unassembled WGS sequence"/>
</dbReference>